<dbReference type="Proteomes" id="UP001589774">
    <property type="component" value="Unassembled WGS sequence"/>
</dbReference>
<organism evidence="1 2">
    <name type="scientific">Olivibacter oleidegradans</name>
    <dbReference type="NCBI Taxonomy" id="760123"/>
    <lineage>
        <taxon>Bacteria</taxon>
        <taxon>Pseudomonadati</taxon>
        <taxon>Bacteroidota</taxon>
        <taxon>Sphingobacteriia</taxon>
        <taxon>Sphingobacteriales</taxon>
        <taxon>Sphingobacteriaceae</taxon>
        <taxon>Olivibacter</taxon>
    </lineage>
</organism>
<evidence type="ECO:0008006" key="3">
    <source>
        <dbReference type="Google" id="ProtNLM"/>
    </source>
</evidence>
<sequence>MKKKVLIGVLAILGVGLTCCGYLVYRQKQSYQQYIPKNASTLFRVNVDALLRSIAWNAVLNPGYYFDSDKKKHKKSFDLGDSGLHIPANIFFFTIEPDDATFFSVFSIDDFDELQCYTKNILGISKLQTVDSLVFQGTAFNGKLCLMFTKDRLALCVSASKVEKFNLLRSLIRQEGSMTTVEQSPFYEAIKTQHELVYTDGASIIDADFGRGSLSLSGDIKTALVKGVKRLYPKQFESNSLIKFWLAADITPLLARQRKFFEKHHIPVDTLLRYYGTYMDLEWKKNLTLQQDTIITYDYNDNFERVEQRVVRKERVPEIYLSFQASPHLANYLPKQLFYKFQHESRADRLFFGTGRKYQQSNRDHLSNDFFYLYIDSKGLRNQGNYPLLPPSFKRLEKMEFSAQKLADEHIHLDGKLHFENSSVNGLVQLLRGN</sequence>
<reference evidence="1 2" key="1">
    <citation type="submission" date="2024-09" db="EMBL/GenBank/DDBJ databases">
        <authorList>
            <person name="Sun Q."/>
            <person name="Mori K."/>
        </authorList>
    </citation>
    <scope>NUCLEOTIDE SEQUENCE [LARGE SCALE GENOMIC DNA]</scope>
    <source>
        <strain evidence="1 2">CCM 7765</strain>
    </source>
</reference>
<dbReference type="EMBL" id="JBHLWO010000002">
    <property type="protein sequence ID" value="MFC0318503.1"/>
    <property type="molecule type" value="Genomic_DNA"/>
</dbReference>
<comment type="caution">
    <text evidence="1">The sequence shown here is derived from an EMBL/GenBank/DDBJ whole genome shotgun (WGS) entry which is preliminary data.</text>
</comment>
<accession>A0ABV6HHX5</accession>
<name>A0ABV6HHX5_9SPHI</name>
<gene>
    <name evidence="1" type="ORF">ACFFI0_09290</name>
</gene>
<evidence type="ECO:0000313" key="1">
    <source>
        <dbReference type="EMBL" id="MFC0318503.1"/>
    </source>
</evidence>
<keyword evidence="2" id="KW-1185">Reference proteome</keyword>
<protein>
    <recommendedName>
        <fullName evidence="3">6-bladed beta-propeller protein</fullName>
    </recommendedName>
</protein>
<proteinExistence type="predicted"/>
<dbReference type="RefSeq" id="WP_130857633.1">
    <property type="nucleotide sequence ID" value="NZ_JBHLWO010000002.1"/>
</dbReference>
<evidence type="ECO:0000313" key="2">
    <source>
        <dbReference type="Proteomes" id="UP001589774"/>
    </source>
</evidence>